<evidence type="ECO:0000256" key="12">
    <source>
        <dbReference type="ARBA" id="ARBA00023180"/>
    </source>
</evidence>
<name>A0A4W3IPV0_CALMI</name>
<dbReference type="GO" id="GO:0012505">
    <property type="term" value="C:endomembrane system"/>
    <property type="evidence" value="ECO:0007669"/>
    <property type="project" value="UniProtKB-SubCell"/>
</dbReference>
<comment type="similarity">
    <text evidence="2">Belongs to the patched family.</text>
</comment>
<keyword evidence="8" id="KW-0443">Lipid metabolism</keyword>
<dbReference type="InterPro" id="IPR053958">
    <property type="entry name" value="HMGCR/SNAP/NPC1-like_SSD"/>
</dbReference>
<keyword evidence="10" id="KW-1015">Disulfide bond</keyword>
<accession>A0A4W3IPV0</accession>
<evidence type="ECO:0000256" key="5">
    <source>
        <dbReference type="ARBA" id="ARBA00022692"/>
    </source>
</evidence>
<protein>
    <submittedName>
        <fullName evidence="17">NPC1 like intracellular cholesterol transporter 1</fullName>
    </submittedName>
</protein>
<evidence type="ECO:0000256" key="15">
    <source>
        <dbReference type="SAM" id="Phobius"/>
    </source>
</evidence>
<evidence type="ECO:0000313" key="17">
    <source>
        <dbReference type="Ensembl" id="ENSCMIP00000022695.1"/>
    </source>
</evidence>
<evidence type="ECO:0000256" key="9">
    <source>
        <dbReference type="ARBA" id="ARBA00023136"/>
    </source>
</evidence>
<evidence type="ECO:0000256" key="2">
    <source>
        <dbReference type="ARBA" id="ARBA00005585"/>
    </source>
</evidence>
<evidence type="ECO:0000256" key="14">
    <source>
        <dbReference type="ARBA" id="ARBA00034049"/>
    </source>
</evidence>
<reference evidence="17" key="4">
    <citation type="submission" date="2025-08" db="UniProtKB">
        <authorList>
            <consortium name="Ensembl"/>
        </authorList>
    </citation>
    <scope>IDENTIFICATION</scope>
</reference>
<evidence type="ECO:0000256" key="11">
    <source>
        <dbReference type="ARBA" id="ARBA00023166"/>
    </source>
</evidence>
<dbReference type="GO" id="GO:0008203">
    <property type="term" value="P:cholesterol metabolic process"/>
    <property type="evidence" value="ECO:0007669"/>
    <property type="project" value="UniProtKB-KW"/>
</dbReference>
<feature type="domain" description="SSD" evidence="16">
    <location>
        <begin position="667"/>
        <end position="832"/>
    </location>
</feature>
<feature type="transmembrane region" description="Helical" evidence="15">
    <location>
        <begin position="1156"/>
        <end position="1176"/>
    </location>
</feature>
<feature type="transmembrane region" description="Helical" evidence="15">
    <location>
        <begin position="1255"/>
        <end position="1274"/>
    </location>
</feature>
<keyword evidence="5 15" id="KW-0812">Transmembrane</keyword>
<dbReference type="GeneTree" id="ENSGT00940000159904"/>
<keyword evidence="3" id="KW-0813">Transport</keyword>
<comment type="catalytic activity">
    <reaction evidence="14">
        <text>cholesterol(in) = cholesterol(out)</text>
        <dbReference type="Rhea" id="RHEA:39747"/>
        <dbReference type="ChEBI" id="CHEBI:16113"/>
    </reaction>
</comment>
<dbReference type="Pfam" id="PF16414">
    <property type="entry name" value="NPC1_N"/>
    <property type="match status" value="1"/>
</dbReference>
<evidence type="ECO:0000256" key="10">
    <source>
        <dbReference type="ARBA" id="ARBA00023157"/>
    </source>
</evidence>
<dbReference type="Pfam" id="PF22314">
    <property type="entry name" value="NPC1_MLD"/>
    <property type="match status" value="1"/>
</dbReference>
<dbReference type="GO" id="GO:0005319">
    <property type="term" value="F:lipid transporter activity"/>
    <property type="evidence" value="ECO:0007669"/>
    <property type="project" value="InterPro"/>
</dbReference>
<dbReference type="PANTHER" id="PTHR45727:SF3">
    <property type="entry name" value="NPC1-LIKE INTRACELLULAR CHOLESTEROL TRANSPORTER 1"/>
    <property type="match status" value="1"/>
</dbReference>
<evidence type="ECO:0000256" key="7">
    <source>
        <dbReference type="ARBA" id="ARBA00022989"/>
    </source>
</evidence>
<dbReference type="GO" id="GO:0015485">
    <property type="term" value="F:cholesterol binding"/>
    <property type="evidence" value="ECO:0007669"/>
    <property type="project" value="TreeGrafter"/>
</dbReference>
<dbReference type="FunFam" id="1.20.1640.10:FF:000008">
    <property type="entry name" value="NPC intracellular cholesterol transporter 1"/>
    <property type="match status" value="1"/>
</dbReference>
<reference evidence="18" key="3">
    <citation type="journal article" date="2014" name="Nature">
        <title>Elephant shark genome provides unique insights into gnathostome evolution.</title>
        <authorList>
            <consortium name="International Elephant Shark Genome Sequencing Consortium"/>
            <person name="Venkatesh B."/>
            <person name="Lee A.P."/>
            <person name="Ravi V."/>
            <person name="Maurya A.K."/>
            <person name="Lian M.M."/>
            <person name="Swann J.B."/>
            <person name="Ohta Y."/>
            <person name="Flajnik M.F."/>
            <person name="Sutoh Y."/>
            <person name="Kasahara M."/>
            <person name="Hoon S."/>
            <person name="Gangu V."/>
            <person name="Roy S.W."/>
            <person name="Irimia M."/>
            <person name="Korzh V."/>
            <person name="Kondrychyn I."/>
            <person name="Lim Z.W."/>
            <person name="Tay B.H."/>
            <person name="Tohari S."/>
            <person name="Kong K.W."/>
            <person name="Ho S."/>
            <person name="Lorente-Galdos B."/>
            <person name="Quilez J."/>
            <person name="Marques-Bonet T."/>
            <person name="Raney B.J."/>
            <person name="Ingham P.W."/>
            <person name="Tay A."/>
            <person name="Hillier L.W."/>
            <person name="Minx P."/>
            <person name="Boehm T."/>
            <person name="Wilson R.K."/>
            <person name="Brenner S."/>
            <person name="Warren W.C."/>
        </authorList>
    </citation>
    <scope>NUCLEOTIDE SEQUENCE [LARGE SCALE GENOMIC DNA]</scope>
</reference>
<keyword evidence="11" id="KW-1207">Sterol metabolism</keyword>
<reference evidence="17" key="5">
    <citation type="submission" date="2025-09" db="UniProtKB">
        <authorList>
            <consortium name="Ensembl"/>
        </authorList>
    </citation>
    <scope>IDENTIFICATION</scope>
</reference>
<dbReference type="GO" id="GO:0030301">
    <property type="term" value="P:cholesterol transport"/>
    <property type="evidence" value="ECO:0007669"/>
    <property type="project" value="UniProtKB-ARBA"/>
</dbReference>
<evidence type="ECO:0000256" key="1">
    <source>
        <dbReference type="ARBA" id="ARBA00004127"/>
    </source>
</evidence>
<proteinExistence type="inferred from homology"/>
<keyword evidence="6" id="KW-0732">Signal</keyword>
<dbReference type="InterPro" id="IPR032190">
    <property type="entry name" value="NPC1_N"/>
</dbReference>
<dbReference type="Pfam" id="PF12349">
    <property type="entry name" value="Sterol-sensing"/>
    <property type="match status" value="1"/>
</dbReference>
<dbReference type="Ensembl" id="ENSCMIT00000023084.1">
    <property type="protein sequence ID" value="ENSCMIP00000022695.1"/>
    <property type="gene ID" value="ENSCMIG00000010165.1"/>
</dbReference>
<dbReference type="Proteomes" id="UP000314986">
    <property type="component" value="Unassembled WGS sequence"/>
</dbReference>
<dbReference type="STRING" id="7868.ENSCMIP00000022695"/>
<feature type="transmembrane region" description="Helical" evidence="15">
    <location>
        <begin position="385"/>
        <end position="406"/>
    </location>
</feature>
<keyword evidence="12" id="KW-0325">Glycoprotein</keyword>
<keyword evidence="7 15" id="KW-1133">Transmembrane helix</keyword>
<evidence type="ECO:0000256" key="8">
    <source>
        <dbReference type="ARBA" id="ARBA00023098"/>
    </source>
</evidence>
<evidence type="ECO:0000313" key="18">
    <source>
        <dbReference type="Proteomes" id="UP000314986"/>
    </source>
</evidence>
<keyword evidence="18" id="KW-1185">Reference proteome</keyword>
<dbReference type="InterPro" id="IPR004765">
    <property type="entry name" value="NPC1-like"/>
</dbReference>
<dbReference type="FunFam" id="1.20.1640.10:FF:000010">
    <property type="entry name" value="NPC intracellular cholesterol transporter 1"/>
    <property type="match status" value="1"/>
</dbReference>
<dbReference type="NCBIfam" id="TIGR00917">
    <property type="entry name" value="2A060601"/>
    <property type="match status" value="1"/>
</dbReference>
<gene>
    <name evidence="17" type="primary">npc1l1</name>
</gene>
<evidence type="ECO:0000259" key="16">
    <source>
        <dbReference type="PROSITE" id="PS50156"/>
    </source>
</evidence>
<reference evidence="18" key="1">
    <citation type="journal article" date="2006" name="Science">
        <title>Ancient noncoding elements conserved in the human genome.</title>
        <authorList>
            <person name="Venkatesh B."/>
            <person name="Kirkness E.F."/>
            <person name="Loh Y.H."/>
            <person name="Halpern A.L."/>
            <person name="Lee A.P."/>
            <person name="Johnson J."/>
            <person name="Dandona N."/>
            <person name="Viswanathan L.D."/>
            <person name="Tay A."/>
            <person name="Venter J.C."/>
            <person name="Strausberg R.L."/>
            <person name="Brenner S."/>
        </authorList>
    </citation>
    <scope>NUCLEOTIDE SEQUENCE [LARGE SCALE GENOMIC DNA]</scope>
</reference>
<comment type="subcellular location">
    <subcellularLocation>
        <location evidence="1">Endomembrane system</location>
        <topology evidence="1">Multi-pass membrane protein</topology>
    </subcellularLocation>
</comment>
<evidence type="ECO:0000256" key="3">
    <source>
        <dbReference type="ARBA" id="ARBA00022448"/>
    </source>
</evidence>
<evidence type="ECO:0000256" key="13">
    <source>
        <dbReference type="ARBA" id="ARBA00023221"/>
    </source>
</evidence>
<sequence length="1398" mass="155997">MAESIHILKTEVDGYLLGQGIKGVEVQISHDLIAWWNRLEGLNGLLLILCCCVTSATIHQNGYCSFYEDCGKNPEVSNGLLPARVPCLYNGPAKHLTNLQHLAKLRSVCPMLYTGDNTQACCSMKQLDSIEKSLSLSKPILSRCPSCVDNFINLHCQNTCSPNQSTFINVSRTINLNVSGAMEDVVLEFQCFYSKRFADGSYKSCENVRIPATGGFAIGAMCGKFGATLCNSQRWLDFQGDTGNGLAPLDIDFILIDNTSQVPAEIVPHDGKFWKCNEASSPTGKACSCQDCIDSCPQIEPPSLPPGPWRIGKVDALFVICALLFIFVLVCILALMTHASITSKKEKVKIPVLSPADIKCSDKLGLTTQQYLGNIFREWGTMIALYPWTVILISLVIVVILSAGMVKITLTTDPVELWSSPDSRARREKDFHDTNFSPFFRTNQMIITVQNRPSYQYKSVVFGEKTFNGILSKDILLEILDLQTRIQNIQVWSEKAQRNISIEDICYSPMKPDNPNRTDCTVNSLLQYFQNNRTRFEATANQTINGESGIVDWKDHFLYCVNSPLSFKDITELGLSCMADYGAPVFPFLAVGGYDGEEYTEAEALIVTFSLNNYARSDPKFEYVLLWEQEYLKIVQAYKKNMSRSFDFEFMAERSLEDEINRTTAEDLPIFAISYLVIFIYITLALGDYTSWKRILIDSKITLGLGGILVVILAVVSAMGFYAYLGVPSSLIILEVVPFLVLAIGADNIFIFVLEYQRDERKEDETREEQIGRVLGNVAPSMLLCSISESICFFLGALTKMPAVRTFALYAGLSVLLDFLLQISMFVALFSLDTRRQESNRFDICCCVQSKNKKKTKKSEGILMRFMRNIYAPFLLNSVVRIIMVVFLFMFFAGLYFLLHVKVGLDQQLALPKDSYMLNYFSYLYKYFEVGTPVYFVTTAGYNFSSIAGMNGVCSSVGCDNNSLTQKIQYATDFPQQSFMAISASSWLDDFIDWLNPNSRCCRLHAFGPNKGEFCPATNAISCLIKCMPQSTTGIIRPTAEDFETYLPYYLADIPTLQCPKGGLAAYADAVNKDSNGVIVGEFLVKINNPSRFMAYHSVLVDSQEYTASLKVVRELAANITASMRKVPGTDPNFEVFPYSITYVFYEQYLTVVNEGLFNICVCLIPTFLVCCLLLGMDLRSGFLNLVTIIMIIVDTVGVMTLWSIDYNAVSLINLVTAVGISVEFVSHLTRSFAISTEPTRVERAKDATATMGSAVFAGVAMTNLPGVIVLYFAKAQLIQIFFFRLNLVITLLGLVHGLIFLPVLLSYFGESLLLSARVMLTAVVYFLPGPGLNKAVLLQLQNEAEMQAENPTVNVYATIEYERPEREGNDYSNGLRVADNLAKLTKERNTEAVFTSF</sequence>
<organism evidence="17 18">
    <name type="scientific">Callorhinchus milii</name>
    <name type="common">Ghost shark</name>
    <dbReference type="NCBI Taxonomy" id="7868"/>
    <lineage>
        <taxon>Eukaryota</taxon>
        <taxon>Metazoa</taxon>
        <taxon>Chordata</taxon>
        <taxon>Craniata</taxon>
        <taxon>Vertebrata</taxon>
        <taxon>Chondrichthyes</taxon>
        <taxon>Holocephali</taxon>
        <taxon>Chimaeriformes</taxon>
        <taxon>Callorhinchidae</taxon>
        <taxon>Callorhinchus</taxon>
    </lineage>
</organism>
<dbReference type="SUPFAM" id="SSF82866">
    <property type="entry name" value="Multidrug efflux transporter AcrB transmembrane domain"/>
    <property type="match status" value="2"/>
</dbReference>
<dbReference type="Gene3D" id="1.20.1640.10">
    <property type="entry name" value="Multidrug efflux transporter AcrB transmembrane domain"/>
    <property type="match status" value="2"/>
</dbReference>
<dbReference type="InParanoid" id="A0A4W3IPV0"/>
<evidence type="ECO:0000256" key="6">
    <source>
        <dbReference type="ARBA" id="ARBA00022729"/>
    </source>
</evidence>
<feature type="transmembrane region" description="Helical" evidence="15">
    <location>
        <begin position="774"/>
        <end position="796"/>
    </location>
</feature>
<feature type="transmembrane region" description="Helical" evidence="15">
    <location>
        <begin position="316"/>
        <end position="337"/>
    </location>
</feature>
<dbReference type="PROSITE" id="PS50156">
    <property type="entry name" value="SSD"/>
    <property type="match status" value="1"/>
</dbReference>
<dbReference type="PANTHER" id="PTHR45727">
    <property type="entry name" value="NPC INTRACELLULAR CHOLESTEROL TRANSPORTER 1"/>
    <property type="match status" value="1"/>
</dbReference>
<keyword evidence="9 15" id="KW-0472">Membrane</keyword>
<feature type="transmembrane region" description="Helical" evidence="15">
    <location>
        <begin position="1183"/>
        <end position="1205"/>
    </location>
</feature>
<keyword evidence="4" id="KW-0153">Cholesterol metabolism</keyword>
<feature type="transmembrane region" description="Helical" evidence="15">
    <location>
        <begin position="808"/>
        <end position="832"/>
    </location>
</feature>
<dbReference type="InterPro" id="IPR000731">
    <property type="entry name" value="SSD"/>
</dbReference>
<dbReference type="InterPro" id="IPR053956">
    <property type="entry name" value="NPC1_MLD"/>
</dbReference>
<evidence type="ECO:0000256" key="4">
    <source>
        <dbReference type="ARBA" id="ARBA00022548"/>
    </source>
</evidence>
<dbReference type="GO" id="GO:0005886">
    <property type="term" value="C:plasma membrane"/>
    <property type="evidence" value="ECO:0007669"/>
    <property type="project" value="TreeGrafter"/>
</dbReference>
<feature type="transmembrane region" description="Helical" evidence="15">
    <location>
        <begin position="1312"/>
        <end position="1329"/>
    </location>
</feature>
<dbReference type="GO" id="GO:0030299">
    <property type="term" value="P:intestinal cholesterol absorption"/>
    <property type="evidence" value="ECO:0007669"/>
    <property type="project" value="TreeGrafter"/>
</dbReference>
<keyword evidence="13" id="KW-0753">Steroid metabolism</keyword>
<feature type="transmembrane region" description="Helical" evidence="15">
    <location>
        <begin position="668"/>
        <end position="689"/>
    </location>
</feature>
<feature type="transmembrane region" description="Helical" evidence="15">
    <location>
        <begin position="731"/>
        <end position="754"/>
    </location>
</feature>
<feature type="transmembrane region" description="Helical" evidence="15">
    <location>
        <begin position="1286"/>
        <end position="1306"/>
    </location>
</feature>
<feature type="transmembrane region" description="Helical" evidence="15">
    <location>
        <begin position="701"/>
        <end position="725"/>
    </location>
</feature>
<dbReference type="GO" id="GO:0042632">
    <property type="term" value="P:cholesterol homeostasis"/>
    <property type="evidence" value="ECO:0007669"/>
    <property type="project" value="TreeGrafter"/>
</dbReference>
<reference evidence="18" key="2">
    <citation type="journal article" date="2007" name="PLoS Biol.">
        <title>Survey sequencing and comparative analysis of the elephant shark (Callorhinchus milii) genome.</title>
        <authorList>
            <person name="Venkatesh B."/>
            <person name="Kirkness E.F."/>
            <person name="Loh Y.H."/>
            <person name="Halpern A.L."/>
            <person name="Lee A.P."/>
            <person name="Johnson J."/>
            <person name="Dandona N."/>
            <person name="Viswanathan L.D."/>
            <person name="Tay A."/>
            <person name="Venter J.C."/>
            <person name="Strausberg R.L."/>
            <person name="Brenner S."/>
        </authorList>
    </citation>
    <scope>NUCLEOTIDE SEQUENCE [LARGE SCALE GENOMIC DNA]</scope>
</reference>
<feature type="transmembrane region" description="Helical" evidence="15">
    <location>
        <begin position="874"/>
        <end position="899"/>
    </location>
</feature>